<sequence>MSIDTTSEQARRPASGLLLARLALEFAAIFIGGPLAILAIHRGGILFLVLWLGALIAWAGTRGRPALPKPALRREIRGILIRFAVLAPAITLVTWAAFPHLFLSLPRQRPLFWALIMVLYPLLSVWPQEMLYRSLLFHRYRALFRSDVALIVASAIAFGFAHIIFLNWIAIAMTAAGGLLFARDYARHRSLPLTCLEHSLYGCLIFTVGLGRFFYTGAAWHH</sequence>
<accession>A0A963YT51</accession>
<feature type="transmembrane region" description="Helical" evidence="1">
    <location>
        <begin position="110"/>
        <end position="127"/>
    </location>
</feature>
<evidence type="ECO:0000313" key="3">
    <source>
        <dbReference type="EMBL" id="MCB8876505.1"/>
    </source>
</evidence>
<keyword evidence="1" id="KW-0812">Transmembrane</keyword>
<keyword evidence="3" id="KW-0482">Metalloprotease</keyword>
<keyword evidence="1" id="KW-0472">Membrane</keyword>
<feature type="transmembrane region" description="Helical" evidence="1">
    <location>
        <begin position="18"/>
        <end position="37"/>
    </location>
</feature>
<dbReference type="GO" id="GO:0004175">
    <property type="term" value="F:endopeptidase activity"/>
    <property type="evidence" value="ECO:0007669"/>
    <property type="project" value="UniProtKB-ARBA"/>
</dbReference>
<keyword evidence="1" id="KW-1133">Transmembrane helix</keyword>
<proteinExistence type="predicted"/>
<keyword evidence="3" id="KW-0378">Hydrolase</keyword>
<dbReference type="GO" id="GO:0080120">
    <property type="term" value="P:CAAX-box protein maturation"/>
    <property type="evidence" value="ECO:0007669"/>
    <property type="project" value="UniProtKB-ARBA"/>
</dbReference>
<evidence type="ECO:0000259" key="2">
    <source>
        <dbReference type="Pfam" id="PF02517"/>
    </source>
</evidence>
<feature type="domain" description="CAAX prenyl protease 2/Lysostaphin resistance protein A-like" evidence="2">
    <location>
        <begin position="112"/>
        <end position="201"/>
    </location>
</feature>
<keyword evidence="4" id="KW-1185">Reference proteome</keyword>
<reference evidence="3" key="1">
    <citation type="journal article" date="2021" name="Microorganisms">
        <title>Acidisoma silvae sp. nov. and Acidisomacellulosilytica sp. nov., Two Acidophilic Bacteria Isolated from Decaying Wood, Hydrolyzing Cellulose and Producing Poly-3-hydroxybutyrate.</title>
        <authorList>
            <person name="Mieszkin S."/>
            <person name="Pouder E."/>
            <person name="Uroz S."/>
            <person name="Simon-Colin C."/>
            <person name="Alain K."/>
        </authorList>
    </citation>
    <scope>NUCLEOTIDE SEQUENCE</scope>
    <source>
        <strain evidence="3">HW T2.11</strain>
    </source>
</reference>
<dbReference type="AlphaFoldDB" id="A0A963YT51"/>
<dbReference type="EMBL" id="JAESVB010000006">
    <property type="protein sequence ID" value="MCB8876505.1"/>
    <property type="molecule type" value="Genomic_DNA"/>
</dbReference>
<dbReference type="InterPro" id="IPR003675">
    <property type="entry name" value="Rce1/LyrA-like_dom"/>
</dbReference>
<organism evidence="3 4">
    <name type="scientific">Acidisoma silvae</name>
    <dbReference type="NCBI Taxonomy" id="2802396"/>
    <lineage>
        <taxon>Bacteria</taxon>
        <taxon>Pseudomonadati</taxon>
        <taxon>Pseudomonadota</taxon>
        <taxon>Alphaproteobacteria</taxon>
        <taxon>Acetobacterales</taxon>
        <taxon>Acidocellaceae</taxon>
        <taxon>Acidisoma</taxon>
    </lineage>
</organism>
<feature type="transmembrane region" description="Helical" evidence="1">
    <location>
        <begin position="199"/>
        <end position="220"/>
    </location>
</feature>
<dbReference type="Proteomes" id="UP000708298">
    <property type="component" value="Unassembled WGS sequence"/>
</dbReference>
<protein>
    <submittedName>
        <fullName evidence="3">CPBP family intramembrane metalloprotease</fullName>
    </submittedName>
</protein>
<comment type="caution">
    <text evidence="3">The sequence shown here is derived from an EMBL/GenBank/DDBJ whole genome shotgun (WGS) entry which is preliminary data.</text>
</comment>
<keyword evidence="3" id="KW-0645">Protease</keyword>
<gene>
    <name evidence="3" type="ORF">ASILVAE211_15030</name>
</gene>
<evidence type="ECO:0000313" key="4">
    <source>
        <dbReference type="Proteomes" id="UP000708298"/>
    </source>
</evidence>
<feature type="transmembrane region" description="Helical" evidence="1">
    <location>
        <begin position="43"/>
        <end position="59"/>
    </location>
</feature>
<name>A0A963YT51_9PROT</name>
<feature type="transmembrane region" description="Helical" evidence="1">
    <location>
        <begin position="148"/>
        <end position="179"/>
    </location>
</feature>
<dbReference type="GO" id="GO:0008237">
    <property type="term" value="F:metallopeptidase activity"/>
    <property type="evidence" value="ECO:0007669"/>
    <property type="project" value="UniProtKB-KW"/>
</dbReference>
<dbReference type="Pfam" id="PF02517">
    <property type="entry name" value="Rce1-like"/>
    <property type="match status" value="1"/>
</dbReference>
<dbReference type="RefSeq" id="WP_227322158.1">
    <property type="nucleotide sequence ID" value="NZ_JAESVB010000006.1"/>
</dbReference>
<evidence type="ECO:0000256" key="1">
    <source>
        <dbReference type="SAM" id="Phobius"/>
    </source>
</evidence>
<feature type="transmembrane region" description="Helical" evidence="1">
    <location>
        <begin position="79"/>
        <end position="98"/>
    </location>
</feature>
<reference evidence="3" key="2">
    <citation type="submission" date="2021-01" db="EMBL/GenBank/DDBJ databases">
        <authorList>
            <person name="Mieszkin S."/>
            <person name="Pouder E."/>
            <person name="Alain K."/>
        </authorList>
    </citation>
    <scope>NUCLEOTIDE SEQUENCE</scope>
    <source>
        <strain evidence="3">HW T2.11</strain>
    </source>
</reference>